<dbReference type="RefSeq" id="WP_111850984.1">
    <property type="nucleotide sequence ID" value="NZ_SISF01000020.1"/>
</dbReference>
<dbReference type="PANTHER" id="PTHR42818:SF1">
    <property type="entry name" value="SULFOPYRUVATE DECARBOXYLASE"/>
    <property type="match status" value="1"/>
</dbReference>
<dbReference type="InterPro" id="IPR017684">
    <property type="entry name" value="Phosphono-pyrv_decarboxylase"/>
</dbReference>
<dbReference type="InterPro" id="IPR011766">
    <property type="entry name" value="TPP_enzyme_TPP-bd"/>
</dbReference>
<feature type="domain" description="Thiamine pyrophosphate enzyme N-terminal TPP-binding" evidence="5">
    <location>
        <begin position="6"/>
        <end position="117"/>
    </location>
</feature>
<dbReference type="CDD" id="cd07035">
    <property type="entry name" value="TPP_PYR_POX_like"/>
    <property type="match status" value="1"/>
</dbReference>
<keyword evidence="1" id="KW-0210">Decarboxylase</keyword>
<dbReference type="InterPro" id="IPR051818">
    <property type="entry name" value="TPP_dependent_decarboxylase"/>
</dbReference>
<evidence type="ECO:0000256" key="3">
    <source>
        <dbReference type="ARBA" id="ARBA00023239"/>
    </source>
</evidence>
<dbReference type="EC" id="4.1.1.82" evidence="6"/>
<accession>A0ABY1YD46</accession>
<dbReference type="GO" id="GO:0033980">
    <property type="term" value="F:phosphonopyruvate decarboxylase activity"/>
    <property type="evidence" value="ECO:0007669"/>
    <property type="project" value="UniProtKB-EC"/>
</dbReference>
<evidence type="ECO:0000313" key="7">
    <source>
        <dbReference type="Proteomes" id="UP000294239"/>
    </source>
</evidence>
<dbReference type="SUPFAM" id="SSF52518">
    <property type="entry name" value="Thiamin diphosphate-binding fold (THDP-binding)"/>
    <property type="match status" value="2"/>
</dbReference>
<dbReference type="Pfam" id="PF02776">
    <property type="entry name" value="TPP_enzyme_N"/>
    <property type="match status" value="1"/>
</dbReference>
<dbReference type="PANTHER" id="PTHR42818">
    <property type="entry name" value="SULFOPYRUVATE DECARBOXYLASE SUBUNIT ALPHA"/>
    <property type="match status" value="1"/>
</dbReference>
<dbReference type="Gene3D" id="3.40.50.970">
    <property type="match status" value="2"/>
</dbReference>
<evidence type="ECO:0000259" key="5">
    <source>
        <dbReference type="Pfam" id="PF02776"/>
    </source>
</evidence>
<dbReference type="Pfam" id="PF02775">
    <property type="entry name" value="TPP_enzyme_C"/>
    <property type="match status" value="1"/>
</dbReference>
<keyword evidence="3 6" id="KW-0456">Lyase</keyword>
<dbReference type="Proteomes" id="UP000294239">
    <property type="component" value="Unassembled WGS sequence"/>
</dbReference>
<feature type="domain" description="Thiamine pyrophosphate enzyme TPP-binding" evidence="4">
    <location>
        <begin position="229"/>
        <end position="345"/>
    </location>
</feature>
<keyword evidence="7" id="KW-1185">Reference proteome</keyword>
<dbReference type="NCBIfam" id="TIGR03297">
    <property type="entry name" value="Ppyr-DeCO2ase"/>
    <property type="match status" value="1"/>
</dbReference>
<gene>
    <name evidence="6" type="primary">aepY</name>
    <name evidence="6" type="ORF">EYC79_01940</name>
</gene>
<dbReference type="EMBL" id="SISF01000020">
    <property type="protein sequence ID" value="TBN18448.1"/>
    <property type="molecule type" value="Genomic_DNA"/>
</dbReference>
<sequence>MISSETFLSAAKARRHDFYVGVPCSSLAPLINGALTRPDATYVGASSEGEAVAIASGAWLANRPGTILCQNSGLGNAVNPLTSLNIPFRIPVLVVTSWRGQPGIPDEPQHAMMGTITQQLLSLMQIPHGAFPETAQSIHIALDEACAHMSSTDLPFALVAADGALERCEAPRMPAVHRSEGVRVGWQPTGERPSRMAVLERFLSLVDQTTAVIATTGKCGRELFTLADRPQHLYMVGALGCASSVGLGVALNSTTRVAVLDGDGSVLMKMGALATIGATRPSNLLHIILDNGVHDSTGGQATSPVDFATVATACGYAFVADCADIHGFEEAFLAASRIDGPACIHMRIASGSISKLGRPALPPEVVARRFKAFLADHHEI</sequence>
<keyword evidence="2" id="KW-0786">Thiamine pyrophosphate</keyword>
<dbReference type="InterPro" id="IPR029061">
    <property type="entry name" value="THDP-binding"/>
</dbReference>
<organism evidence="6 7">
    <name type="scientific">Agrobacterium cavarae</name>
    <dbReference type="NCBI Taxonomy" id="2528239"/>
    <lineage>
        <taxon>Bacteria</taxon>
        <taxon>Pseudomonadati</taxon>
        <taxon>Pseudomonadota</taxon>
        <taxon>Alphaproteobacteria</taxon>
        <taxon>Hyphomicrobiales</taxon>
        <taxon>Rhizobiaceae</taxon>
        <taxon>Rhizobium/Agrobacterium group</taxon>
        <taxon>Agrobacterium</taxon>
    </lineage>
</organism>
<comment type="caution">
    <text evidence="6">The sequence shown here is derived from an EMBL/GenBank/DDBJ whole genome shotgun (WGS) entry which is preliminary data.</text>
</comment>
<reference evidence="6 7" key="1">
    <citation type="submission" date="2019-02" db="EMBL/GenBank/DDBJ databases">
        <title>Current taxonomic status of genus Agrobacterium and description of Agrobacterium cavarae sp. nov. isolated from maize roots.</title>
        <authorList>
            <person name="Flores-Felix J.D."/>
            <person name="Menendez E."/>
            <person name="Ramirez-Bahena M.H."/>
            <person name="Garcia-Fraile P."/>
            <person name="Velazquez E."/>
        </authorList>
    </citation>
    <scope>NUCLEOTIDE SEQUENCE [LARGE SCALE GENOMIC DNA]</scope>
    <source>
        <strain evidence="6 7">RZME10</strain>
    </source>
</reference>
<evidence type="ECO:0000256" key="1">
    <source>
        <dbReference type="ARBA" id="ARBA00022793"/>
    </source>
</evidence>
<evidence type="ECO:0000259" key="4">
    <source>
        <dbReference type="Pfam" id="PF02775"/>
    </source>
</evidence>
<dbReference type="InterPro" id="IPR012001">
    <property type="entry name" value="Thiamin_PyroP_enz_TPP-bd_dom"/>
</dbReference>
<evidence type="ECO:0000313" key="6">
    <source>
        <dbReference type="EMBL" id="TBN18448.1"/>
    </source>
</evidence>
<dbReference type="GeneID" id="301039933"/>
<proteinExistence type="predicted"/>
<protein>
    <submittedName>
        <fullName evidence="6">Phosphonopyruvate decarboxylase</fullName>
        <ecNumber evidence="6">4.1.1.82</ecNumber>
    </submittedName>
</protein>
<name>A0ABY1YD46_9HYPH</name>
<evidence type="ECO:0000256" key="2">
    <source>
        <dbReference type="ARBA" id="ARBA00023052"/>
    </source>
</evidence>